<dbReference type="AlphaFoldDB" id="A0A3B1DTA5"/>
<gene>
    <name evidence="1" type="ORF">MNBD_PLANCTO03-1881</name>
</gene>
<proteinExistence type="predicted"/>
<sequence>MQSRVIGSLIALALLVAGIAFNNIRKGDQGLDMHEEMLALIEHLPDYTTHGSLYSTWFDQNHETAFNNNYTIEYSGRRMRNSQTTFDGDSYLTDLFDAMATQAATEGYKEQAQNLRTLREQLSWEYEEDE</sequence>
<reference evidence="1" key="1">
    <citation type="submission" date="2018-06" db="EMBL/GenBank/DDBJ databases">
        <authorList>
            <person name="Zhirakovskaya E."/>
        </authorList>
    </citation>
    <scope>NUCLEOTIDE SEQUENCE</scope>
</reference>
<evidence type="ECO:0000313" key="1">
    <source>
        <dbReference type="EMBL" id="VAX38350.1"/>
    </source>
</evidence>
<accession>A0A3B1DTA5</accession>
<dbReference type="EMBL" id="UOGK01000138">
    <property type="protein sequence ID" value="VAX38350.1"/>
    <property type="molecule type" value="Genomic_DNA"/>
</dbReference>
<name>A0A3B1DTA5_9ZZZZ</name>
<organism evidence="1">
    <name type="scientific">hydrothermal vent metagenome</name>
    <dbReference type="NCBI Taxonomy" id="652676"/>
    <lineage>
        <taxon>unclassified sequences</taxon>
        <taxon>metagenomes</taxon>
        <taxon>ecological metagenomes</taxon>
    </lineage>
</organism>
<protein>
    <submittedName>
        <fullName evidence="1">Uncharacterized protein</fullName>
    </submittedName>
</protein>